<gene>
    <name evidence="4" type="ORF">CB0940_03939</name>
    <name evidence="5" type="ORF">RHO25_005761</name>
</gene>
<proteinExistence type="inferred from homology"/>
<dbReference type="PANTHER" id="PTHR43180">
    <property type="entry name" value="3-OXOACYL-(ACYL-CARRIER-PROTEIN) REDUCTASE (AFU_ORTHOLOGUE AFUA_6G11210)"/>
    <property type="match status" value="1"/>
</dbReference>
<keyword evidence="7" id="KW-1185">Reference proteome</keyword>
<evidence type="ECO:0000313" key="7">
    <source>
        <dbReference type="Proteomes" id="UP001302367"/>
    </source>
</evidence>
<evidence type="ECO:0000313" key="4">
    <source>
        <dbReference type="EMBL" id="PIA92711.1"/>
    </source>
</evidence>
<dbReference type="GO" id="GO:0016491">
    <property type="term" value="F:oxidoreductase activity"/>
    <property type="evidence" value="ECO:0007669"/>
    <property type="project" value="UniProtKB-KW"/>
</dbReference>
<dbReference type="InterPro" id="IPR036291">
    <property type="entry name" value="NAD(P)-bd_dom_sf"/>
</dbReference>
<accession>A0A2G5HJI2</accession>
<dbReference type="SUPFAM" id="SSF51735">
    <property type="entry name" value="NAD(P)-binding Rossmann-fold domains"/>
    <property type="match status" value="1"/>
</dbReference>
<dbReference type="PRINTS" id="PR00081">
    <property type="entry name" value="GDHRDH"/>
</dbReference>
<name>A0A2G5HJI2_CERBT</name>
<dbReference type="InterPro" id="IPR002347">
    <property type="entry name" value="SDR_fam"/>
</dbReference>
<evidence type="ECO:0000256" key="2">
    <source>
        <dbReference type="ARBA" id="ARBA00022857"/>
    </source>
</evidence>
<reference evidence="4 6" key="1">
    <citation type="submission" date="2015-10" db="EMBL/GenBank/DDBJ databases">
        <title>The cercosporin biosynthetic gene cluster was horizontally transferred to several fungal lineages and shown to be expanded in Cercospora beticola based on microsynteny with recipient genomes.</title>
        <authorList>
            <person name="De Jonge R."/>
            <person name="Ebert M.K."/>
            <person name="Suttle J.C."/>
            <person name="Jurick Ii W.M."/>
            <person name="Secor G.A."/>
            <person name="Thomma B.P."/>
            <person name="Van De Peer Y."/>
            <person name="Bolton M.D."/>
        </authorList>
    </citation>
    <scope>NUCLEOTIDE SEQUENCE [LARGE SCALE GENOMIC DNA]</scope>
    <source>
        <strain evidence="4 6">09-40</strain>
    </source>
</reference>
<dbReference type="AlphaFoldDB" id="A0A2G5HJI2"/>
<dbReference type="Gene3D" id="3.40.50.720">
    <property type="entry name" value="NAD(P)-binding Rossmann-like Domain"/>
    <property type="match status" value="1"/>
</dbReference>
<keyword evidence="2" id="KW-0521">NADP</keyword>
<evidence type="ECO:0000256" key="1">
    <source>
        <dbReference type="ARBA" id="ARBA00006484"/>
    </source>
</evidence>
<sequence length="315" mass="35018">MSPIQPYTYTGPIDHTTPIAWSELHGKSVIITGGANGMGEATVRKFVEAGAFVTFGDVNESRGKELSTELIQKYGQKCQFVKCDIRNWEDQVRLFEKATSDGRGLDVVIANAGISRASGDSLWNLDDLSKPPVKPDLNIIQTNINGTLYTFKLATYHFRKQKTPGGCFIMTGSLVAYVDSPANWEYTASKYALRGLLHTVRRNSWEQGIRIAYVAPCYIKSAIRTAEWEASLLKQNVPFGETEDVAACFARIATDPETNGHSLMIVPRSLAPQGFMDTGLEDFTEEGFMKATQISQLNVIKDRWLEGAEIQIYKK</sequence>
<dbReference type="Pfam" id="PF00106">
    <property type="entry name" value="adh_short"/>
    <property type="match status" value="1"/>
</dbReference>
<dbReference type="PROSITE" id="PS00061">
    <property type="entry name" value="ADH_SHORT"/>
    <property type="match status" value="1"/>
</dbReference>
<comment type="similarity">
    <text evidence="1">Belongs to the short-chain dehydrogenases/reductases (SDR) family.</text>
</comment>
<dbReference type="Proteomes" id="UP001302367">
    <property type="component" value="Chromosome 4"/>
</dbReference>
<dbReference type="Proteomes" id="UP000230605">
    <property type="component" value="Chromosome 4"/>
</dbReference>
<keyword evidence="3" id="KW-0560">Oxidoreductase</keyword>
<dbReference type="PANTHER" id="PTHR43180:SF31">
    <property type="entry name" value="CHAIN DEHYDROGENASE_REDUCTASE, PUTATIVE (AFU_ORTHOLOGUE AFUA_2G16570)-RELATED"/>
    <property type="match status" value="1"/>
</dbReference>
<evidence type="ECO:0000313" key="5">
    <source>
        <dbReference type="EMBL" id="WPB01140.1"/>
    </source>
</evidence>
<reference evidence="5 7" key="2">
    <citation type="submission" date="2023-09" db="EMBL/GenBank/DDBJ databases">
        <title>Complete-Gapless Cercospora beticola genome.</title>
        <authorList>
            <person name="Wyatt N.A."/>
            <person name="Spanner R.E."/>
            <person name="Bolton M.D."/>
        </authorList>
    </citation>
    <scope>NUCLEOTIDE SEQUENCE [LARGE SCALE GENOMIC DNA]</scope>
    <source>
        <strain evidence="5">Cb09-40</strain>
    </source>
</reference>
<organism evidence="4 6">
    <name type="scientific">Cercospora beticola</name>
    <name type="common">Sugarbeet leaf spot fungus</name>
    <dbReference type="NCBI Taxonomy" id="122368"/>
    <lineage>
        <taxon>Eukaryota</taxon>
        <taxon>Fungi</taxon>
        <taxon>Dikarya</taxon>
        <taxon>Ascomycota</taxon>
        <taxon>Pezizomycotina</taxon>
        <taxon>Dothideomycetes</taxon>
        <taxon>Dothideomycetidae</taxon>
        <taxon>Mycosphaerellales</taxon>
        <taxon>Mycosphaerellaceae</taxon>
        <taxon>Cercospora</taxon>
    </lineage>
</organism>
<dbReference type="EMBL" id="CP134187">
    <property type="protein sequence ID" value="WPB01140.1"/>
    <property type="molecule type" value="Genomic_DNA"/>
</dbReference>
<dbReference type="OrthoDB" id="5371740at2759"/>
<dbReference type="InterPro" id="IPR020904">
    <property type="entry name" value="Sc_DH/Rdtase_CS"/>
</dbReference>
<dbReference type="EMBL" id="LKMD01000105">
    <property type="protein sequence ID" value="PIA92711.1"/>
    <property type="molecule type" value="Genomic_DNA"/>
</dbReference>
<evidence type="ECO:0000256" key="3">
    <source>
        <dbReference type="ARBA" id="ARBA00023002"/>
    </source>
</evidence>
<evidence type="ECO:0000313" key="6">
    <source>
        <dbReference type="Proteomes" id="UP000230605"/>
    </source>
</evidence>
<protein>
    <submittedName>
        <fullName evidence="4">5'-hydroxyaverantin dehydrogenase</fullName>
    </submittedName>
</protein>